<protein>
    <submittedName>
        <fullName evidence="1">Uncharacterized protein</fullName>
    </submittedName>
</protein>
<dbReference type="Proteomes" id="UP000287651">
    <property type="component" value="Unassembled WGS sequence"/>
</dbReference>
<evidence type="ECO:0000313" key="2">
    <source>
        <dbReference type="Proteomes" id="UP000287651"/>
    </source>
</evidence>
<dbReference type="EMBL" id="AMZH03003289">
    <property type="protein sequence ID" value="RRT72801.1"/>
    <property type="molecule type" value="Genomic_DNA"/>
</dbReference>
<organism evidence="1 2">
    <name type="scientific">Ensete ventricosum</name>
    <name type="common">Abyssinian banana</name>
    <name type="synonym">Musa ensete</name>
    <dbReference type="NCBI Taxonomy" id="4639"/>
    <lineage>
        <taxon>Eukaryota</taxon>
        <taxon>Viridiplantae</taxon>
        <taxon>Streptophyta</taxon>
        <taxon>Embryophyta</taxon>
        <taxon>Tracheophyta</taxon>
        <taxon>Spermatophyta</taxon>
        <taxon>Magnoliopsida</taxon>
        <taxon>Liliopsida</taxon>
        <taxon>Zingiberales</taxon>
        <taxon>Musaceae</taxon>
        <taxon>Ensete</taxon>
    </lineage>
</organism>
<dbReference type="AlphaFoldDB" id="A0A427A9B0"/>
<name>A0A427A9B0_ENSVE</name>
<comment type="caution">
    <text evidence="1">The sequence shown here is derived from an EMBL/GenBank/DDBJ whole genome shotgun (WGS) entry which is preliminary data.</text>
</comment>
<reference evidence="1 2" key="1">
    <citation type="journal article" date="2014" name="Agronomy (Basel)">
        <title>A Draft Genome Sequence for Ensete ventricosum, the Drought-Tolerant Tree Against Hunger.</title>
        <authorList>
            <person name="Harrison J."/>
            <person name="Moore K.A."/>
            <person name="Paszkiewicz K."/>
            <person name="Jones T."/>
            <person name="Grant M."/>
            <person name="Ambacheew D."/>
            <person name="Muzemil S."/>
            <person name="Studholme D.J."/>
        </authorList>
    </citation>
    <scope>NUCLEOTIDE SEQUENCE [LARGE SCALE GENOMIC DNA]</scope>
</reference>
<gene>
    <name evidence="1" type="ORF">B296_00034118</name>
</gene>
<evidence type="ECO:0000313" key="1">
    <source>
        <dbReference type="EMBL" id="RRT72801.1"/>
    </source>
</evidence>
<accession>A0A427A9B0</accession>
<sequence>MVASNAPCSFSRQFIFYDDEVLRCHTVVLAYEPVYDFISLLYIIRRDYCSSCTFRYGSPIVATIALRKETPAVAAPKKVAPPEAPCREGSSRYWDKAVSLPQSICDLYCVWARSRDEPFFAQEMVDLPRLSGEGPLEAWWASLTSKSQVWADRVDAQLFC</sequence>
<proteinExistence type="predicted"/>